<accession>A0A366XBY4</accession>
<dbReference type="OrthoDB" id="7867469at2"/>
<dbReference type="GO" id="GO:0003677">
    <property type="term" value="F:DNA binding"/>
    <property type="evidence" value="ECO:0007669"/>
    <property type="project" value="UniProtKB-KW"/>
</dbReference>
<organism evidence="5 6">
    <name type="scientific">Phaeobacter gallaeciensis</name>
    <dbReference type="NCBI Taxonomy" id="60890"/>
    <lineage>
        <taxon>Bacteria</taxon>
        <taxon>Pseudomonadati</taxon>
        <taxon>Pseudomonadota</taxon>
        <taxon>Alphaproteobacteria</taxon>
        <taxon>Rhodobacterales</taxon>
        <taxon>Roseobacteraceae</taxon>
        <taxon>Phaeobacter</taxon>
    </lineage>
</organism>
<proteinExistence type="predicted"/>
<dbReference type="AlphaFoldDB" id="A0A366XBY4"/>
<dbReference type="EMBL" id="QOCE01000011">
    <property type="protein sequence ID" value="RBW60695.1"/>
    <property type="molecule type" value="Genomic_DNA"/>
</dbReference>
<evidence type="ECO:0000313" key="5">
    <source>
        <dbReference type="EMBL" id="RBW60695.1"/>
    </source>
</evidence>
<dbReference type="PROSITE" id="PS50995">
    <property type="entry name" value="HTH_MARR_2"/>
    <property type="match status" value="1"/>
</dbReference>
<evidence type="ECO:0000256" key="3">
    <source>
        <dbReference type="ARBA" id="ARBA00023163"/>
    </source>
</evidence>
<dbReference type="PANTHER" id="PTHR33164:SF43">
    <property type="entry name" value="HTH-TYPE TRANSCRIPTIONAL REPRESSOR YETL"/>
    <property type="match status" value="1"/>
</dbReference>
<dbReference type="InterPro" id="IPR000835">
    <property type="entry name" value="HTH_MarR-typ"/>
</dbReference>
<keyword evidence="1" id="KW-0805">Transcription regulation</keyword>
<reference evidence="5 6" key="1">
    <citation type="submission" date="2018-07" db="EMBL/GenBank/DDBJ databases">
        <title>Modular assembly of carbohydrate-degrading microbial communities in the ocean.</title>
        <authorList>
            <person name="Enke T.N."/>
            <person name="Datta M.S."/>
            <person name="Schwartzman J.A."/>
            <person name="Cermak N."/>
            <person name="Schmitz D.A."/>
            <person name="Barrere J."/>
            <person name="Cordero O.X."/>
        </authorList>
    </citation>
    <scope>NUCLEOTIDE SEQUENCE [LARGE SCALE GENOMIC DNA]</scope>
    <source>
        <strain evidence="5 6">C3M10</strain>
    </source>
</reference>
<protein>
    <recommendedName>
        <fullName evidence="4">HTH marR-type domain-containing protein</fullName>
    </recommendedName>
</protein>
<keyword evidence="3" id="KW-0804">Transcription</keyword>
<evidence type="ECO:0000259" key="4">
    <source>
        <dbReference type="PROSITE" id="PS50995"/>
    </source>
</evidence>
<dbReference type="SUPFAM" id="SSF46785">
    <property type="entry name" value="Winged helix' DNA-binding domain"/>
    <property type="match status" value="1"/>
</dbReference>
<evidence type="ECO:0000256" key="1">
    <source>
        <dbReference type="ARBA" id="ARBA00023015"/>
    </source>
</evidence>
<dbReference type="GO" id="GO:0006950">
    <property type="term" value="P:response to stress"/>
    <property type="evidence" value="ECO:0007669"/>
    <property type="project" value="TreeGrafter"/>
</dbReference>
<dbReference type="InterPro" id="IPR023187">
    <property type="entry name" value="Tscrpt_reg_MarR-type_CS"/>
</dbReference>
<dbReference type="PRINTS" id="PR00598">
    <property type="entry name" value="HTHMARR"/>
</dbReference>
<evidence type="ECO:0000313" key="6">
    <source>
        <dbReference type="Proteomes" id="UP000252706"/>
    </source>
</evidence>
<gene>
    <name evidence="5" type="ORF">DS909_03895</name>
</gene>
<feature type="domain" description="HTH marR-type" evidence="4">
    <location>
        <begin position="83"/>
        <end position="216"/>
    </location>
</feature>
<dbReference type="InterPro" id="IPR036390">
    <property type="entry name" value="WH_DNA-bd_sf"/>
</dbReference>
<sequence length="225" mass="25705">MMKRTFFALAMDFFFQLRCQTWPPSRVMYPVLAEAKTIYMTYHIYVVICMRSHTVWQRKKESRVRDTVKRLTGMRPGQIPDGASLLAVTVFRLSRMLKSDVTRTVSKEPGVGLVSWRVFMGLSMAPEATQKELITFSRIEQGQLSRVLKEMETRGFITSRPSDHDKRARVFALTQAGRKKHHDMLPRMITLADTIDAALSPEEQETFLDMCARIGAAAEVAAVQN</sequence>
<dbReference type="Gene3D" id="1.10.10.10">
    <property type="entry name" value="Winged helix-like DNA-binding domain superfamily/Winged helix DNA-binding domain"/>
    <property type="match status" value="1"/>
</dbReference>
<name>A0A366XBY4_9RHOB</name>
<dbReference type="Pfam" id="PF12802">
    <property type="entry name" value="MarR_2"/>
    <property type="match status" value="1"/>
</dbReference>
<dbReference type="Proteomes" id="UP000252706">
    <property type="component" value="Unassembled WGS sequence"/>
</dbReference>
<dbReference type="GO" id="GO:0003700">
    <property type="term" value="F:DNA-binding transcription factor activity"/>
    <property type="evidence" value="ECO:0007669"/>
    <property type="project" value="InterPro"/>
</dbReference>
<dbReference type="PANTHER" id="PTHR33164">
    <property type="entry name" value="TRANSCRIPTIONAL REGULATOR, MARR FAMILY"/>
    <property type="match status" value="1"/>
</dbReference>
<evidence type="ECO:0000256" key="2">
    <source>
        <dbReference type="ARBA" id="ARBA00023125"/>
    </source>
</evidence>
<dbReference type="PROSITE" id="PS01117">
    <property type="entry name" value="HTH_MARR_1"/>
    <property type="match status" value="1"/>
</dbReference>
<dbReference type="InterPro" id="IPR039422">
    <property type="entry name" value="MarR/SlyA-like"/>
</dbReference>
<comment type="caution">
    <text evidence="5">The sequence shown here is derived from an EMBL/GenBank/DDBJ whole genome shotgun (WGS) entry which is preliminary data.</text>
</comment>
<dbReference type="InterPro" id="IPR036388">
    <property type="entry name" value="WH-like_DNA-bd_sf"/>
</dbReference>
<keyword evidence="2" id="KW-0238">DNA-binding</keyword>
<dbReference type="SMART" id="SM00347">
    <property type="entry name" value="HTH_MARR"/>
    <property type="match status" value="1"/>
</dbReference>